<name>A0A2W4YLH6_9SPHN</name>
<dbReference type="Proteomes" id="UP000249555">
    <property type="component" value="Unassembled WGS sequence"/>
</dbReference>
<protein>
    <submittedName>
        <fullName evidence="1">Uncharacterized protein</fullName>
    </submittedName>
</protein>
<sequence length="111" mass="12243">MEAICCSARSRLVRCRHVAFIAMQRGCIGTFDVLPVSRFPMSPLCFTLRHNALTFDWELVEDTGARAVVHYLTRNAACADVAIDAQVLRRGATVRIHGADGGYEAERTFAA</sequence>
<accession>A0A2W4YLH6</accession>
<dbReference type="AlphaFoldDB" id="A0A2W4YLH6"/>
<dbReference type="EMBL" id="QFMX01000187">
    <property type="protein sequence ID" value="PZO69072.1"/>
    <property type="molecule type" value="Genomic_DNA"/>
</dbReference>
<organism evidence="1 2">
    <name type="scientific">Sphingomonas taxi</name>
    <dbReference type="NCBI Taxonomy" id="1549858"/>
    <lineage>
        <taxon>Bacteria</taxon>
        <taxon>Pseudomonadati</taxon>
        <taxon>Pseudomonadota</taxon>
        <taxon>Alphaproteobacteria</taxon>
        <taxon>Sphingomonadales</taxon>
        <taxon>Sphingomonadaceae</taxon>
        <taxon>Sphingomonas</taxon>
    </lineage>
</organism>
<gene>
    <name evidence="1" type="ORF">DI640_15550</name>
</gene>
<evidence type="ECO:0000313" key="1">
    <source>
        <dbReference type="EMBL" id="PZO69072.1"/>
    </source>
</evidence>
<comment type="caution">
    <text evidence="1">The sequence shown here is derived from an EMBL/GenBank/DDBJ whole genome shotgun (WGS) entry which is preliminary data.</text>
</comment>
<evidence type="ECO:0000313" key="2">
    <source>
        <dbReference type="Proteomes" id="UP000249555"/>
    </source>
</evidence>
<reference evidence="1 2" key="1">
    <citation type="submission" date="2017-08" db="EMBL/GenBank/DDBJ databases">
        <title>Infants hospitalized years apart are colonized by the same room-sourced microbial strains.</title>
        <authorList>
            <person name="Brooks B."/>
            <person name="Olm M.R."/>
            <person name="Firek B.A."/>
            <person name="Baker R."/>
            <person name="Thomas B.C."/>
            <person name="Morowitz M.J."/>
            <person name="Banfield J.F."/>
        </authorList>
    </citation>
    <scope>NUCLEOTIDE SEQUENCE [LARGE SCALE GENOMIC DNA]</scope>
    <source>
        <strain evidence="1">S2_018_000_R3_119</strain>
    </source>
</reference>
<proteinExistence type="predicted"/>